<organism evidence="2 3">
    <name type="scientific">Mucilaginibacter oryzae</name>
    <dbReference type="NCBI Taxonomy" id="468058"/>
    <lineage>
        <taxon>Bacteria</taxon>
        <taxon>Pseudomonadati</taxon>
        <taxon>Bacteroidota</taxon>
        <taxon>Sphingobacteriia</taxon>
        <taxon>Sphingobacteriales</taxon>
        <taxon>Sphingobacteriaceae</taxon>
        <taxon>Mucilaginibacter</taxon>
    </lineage>
</organism>
<keyword evidence="1" id="KW-0732">Signal</keyword>
<reference evidence="2 3" key="1">
    <citation type="submission" date="2018-05" db="EMBL/GenBank/DDBJ databases">
        <title>Genomic Encyclopedia of Archaeal and Bacterial Type Strains, Phase II (KMG-II): from individual species to whole genera.</title>
        <authorList>
            <person name="Goeker M."/>
        </authorList>
    </citation>
    <scope>NUCLEOTIDE SEQUENCE [LARGE SCALE GENOMIC DNA]</scope>
    <source>
        <strain evidence="2 3">DSM 19975</strain>
    </source>
</reference>
<accession>A0A316HEB3</accession>
<sequence length="327" mass="36759">MKNLMLLFVMLTVICSCKKNASLPVLPPQPPVVKNDKPPKYKVTFIVAGFTKTVTPINTSLRNNALTPNVTVLPADDKYYPKIMYMVYDSAGTQVSRLEENLSPDEIDKLFRIENNSRQEINNSTSFGTITDSLKAGNYTLVITAGTQRGGMNNPMEFWKIPLAGQVYPDNPLAEAKFYPANDHNPFFMLMDDAFVYKAPLKVSAADLEQTITPERVVGKVLVTITDAIPEQTSYLRIYVNNELYYYNIDKAKAEGIRTDLASNYYGVYNNWGQVNHTFSFKVLNTENPFSVKIESYKGLDKITSKTIPNITVNKGQTVQIATKLFQ</sequence>
<evidence type="ECO:0008006" key="4">
    <source>
        <dbReference type="Google" id="ProtNLM"/>
    </source>
</evidence>
<feature type="chain" id="PRO_5016264427" description="Fimbrillin-A associated anchor protein Mfa1/Mfa2" evidence="1">
    <location>
        <begin position="22"/>
        <end position="327"/>
    </location>
</feature>
<evidence type="ECO:0000256" key="1">
    <source>
        <dbReference type="SAM" id="SignalP"/>
    </source>
</evidence>
<gene>
    <name evidence="2" type="ORF">LX99_02347</name>
</gene>
<dbReference type="PROSITE" id="PS51257">
    <property type="entry name" value="PROKAR_LIPOPROTEIN"/>
    <property type="match status" value="1"/>
</dbReference>
<dbReference type="AlphaFoldDB" id="A0A316HEB3"/>
<name>A0A316HEB3_9SPHI</name>
<evidence type="ECO:0000313" key="3">
    <source>
        <dbReference type="Proteomes" id="UP000245678"/>
    </source>
</evidence>
<dbReference type="RefSeq" id="WP_109608028.1">
    <property type="nucleotide sequence ID" value="NZ_QGHA01000003.1"/>
</dbReference>
<dbReference type="Proteomes" id="UP000245678">
    <property type="component" value="Unassembled WGS sequence"/>
</dbReference>
<feature type="signal peptide" evidence="1">
    <location>
        <begin position="1"/>
        <end position="21"/>
    </location>
</feature>
<proteinExistence type="predicted"/>
<protein>
    <recommendedName>
        <fullName evidence="4">Fimbrillin-A associated anchor protein Mfa1/Mfa2</fullName>
    </recommendedName>
</protein>
<dbReference type="EMBL" id="QGHA01000003">
    <property type="protein sequence ID" value="PWK78503.1"/>
    <property type="molecule type" value="Genomic_DNA"/>
</dbReference>
<evidence type="ECO:0000313" key="2">
    <source>
        <dbReference type="EMBL" id="PWK78503.1"/>
    </source>
</evidence>
<comment type="caution">
    <text evidence="2">The sequence shown here is derived from an EMBL/GenBank/DDBJ whole genome shotgun (WGS) entry which is preliminary data.</text>
</comment>
<keyword evidence="3" id="KW-1185">Reference proteome</keyword>